<name>T1BV64_9ZZZZ</name>
<feature type="non-terminal residue" evidence="1">
    <location>
        <position position="188"/>
    </location>
</feature>
<dbReference type="AlphaFoldDB" id="T1BV64"/>
<feature type="non-terminal residue" evidence="1">
    <location>
        <position position="1"/>
    </location>
</feature>
<proteinExistence type="predicted"/>
<dbReference type="GO" id="GO:0004812">
    <property type="term" value="F:aminoacyl-tRNA ligase activity"/>
    <property type="evidence" value="ECO:0007669"/>
    <property type="project" value="UniProtKB-KW"/>
</dbReference>
<dbReference type="InterPro" id="IPR014729">
    <property type="entry name" value="Rossmann-like_a/b/a_fold"/>
</dbReference>
<dbReference type="EMBL" id="AUZX01002375">
    <property type="protein sequence ID" value="EQD76866.1"/>
    <property type="molecule type" value="Genomic_DNA"/>
</dbReference>
<evidence type="ECO:0000313" key="1">
    <source>
        <dbReference type="EMBL" id="EQD76866.1"/>
    </source>
</evidence>
<dbReference type="Gene3D" id="3.40.50.620">
    <property type="entry name" value="HUPs"/>
    <property type="match status" value="1"/>
</dbReference>
<accession>T1BV64</accession>
<reference evidence="1" key="2">
    <citation type="journal article" date="2014" name="ISME J.">
        <title>Microbial stratification in low pH oxic and suboxic macroscopic growths along an acid mine drainage.</title>
        <authorList>
            <person name="Mendez-Garcia C."/>
            <person name="Mesa V."/>
            <person name="Sprenger R.R."/>
            <person name="Richter M."/>
            <person name="Diez M.S."/>
            <person name="Solano J."/>
            <person name="Bargiela R."/>
            <person name="Golyshina O.V."/>
            <person name="Manteca A."/>
            <person name="Ramos J.L."/>
            <person name="Gallego J.R."/>
            <person name="Llorente I."/>
            <person name="Martins Dos Santos V.A."/>
            <person name="Jensen O.N."/>
            <person name="Pelaez A.I."/>
            <person name="Sanchez J."/>
            <person name="Ferrer M."/>
        </authorList>
    </citation>
    <scope>NUCLEOTIDE SEQUENCE</scope>
</reference>
<gene>
    <name evidence="1" type="ORF">B1A_03219</name>
</gene>
<keyword evidence="1" id="KW-0436">Ligase</keyword>
<sequence>ERCVKANIETASAYRIYHDVMMWESDIVRTGMLSKAMDMAVEKGAAARSDEGKYAGCIVVDLKKLKGIAKDFDNPNEESKVLIRSNGTATYVAKDLAFHMWKLGLLKGDFRYSKFLDSQYNGKPLYTTGSSGEDMEFGGAEIAINIIGSEQRYPQLILKSMFSLMGMRDLAEKLIHVAYGEISLKGGT</sequence>
<reference evidence="1" key="1">
    <citation type="submission" date="2013-08" db="EMBL/GenBank/DDBJ databases">
        <authorList>
            <person name="Mendez C."/>
            <person name="Richter M."/>
            <person name="Ferrer M."/>
            <person name="Sanchez J."/>
        </authorList>
    </citation>
    <scope>NUCLEOTIDE SEQUENCE</scope>
</reference>
<keyword evidence="1" id="KW-0030">Aminoacyl-tRNA synthetase</keyword>
<protein>
    <submittedName>
        <fullName evidence="1">Arginyl-tRNA synthetase</fullName>
    </submittedName>
</protein>
<dbReference type="SUPFAM" id="SSF52374">
    <property type="entry name" value="Nucleotidylyl transferase"/>
    <property type="match status" value="1"/>
</dbReference>
<comment type="caution">
    <text evidence="1">The sequence shown here is derived from an EMBL/GenBank/DDBJ whole genome shotgun (WGS) entry which is preliminary data.</text>
</comment>
<organism evidence="1">
    <name type="scientific">mine drainage metagenome</name>
    <dbReference type="NCBI Taxonomy" id="410659"/>
    <lineage>
        <taxon>unclassified sequences</taxon>
        <taxon>metagenomes</taxon>
        <taxon>ecological metagenomes</taxon>
    </lineage>
</organism>